<dbReference type="EMBL" id="JAODUP010000062">
    <property type="protein sequence ID" value="KAK2164557.1"/>
    <property type="molecule type" value="Genomic_DNA"/>
</dbReference>
<accession>A0AAD9NBV0</accession>
<reference evidence="2" key="1">
    <citation type="journal article" date="2023" name="Mol. Biol. Evol.">
        <title>Third-Generation Sequencing Reveals the Adaptive Role of the Epigenome in Three Deep-Sea Polychaetes.</title>
        <authorList>
            <person name="Perez M."/>
            <person name="Aroh O."/>
            <person name="Sun Y."/>
            <person name="Lan Y."/>
            <person name="Juniper S.K."/>
            <person name="Young C.R."/>
            <person name="Angers B."/>
            <person name="Qian P.Y."/>
        </authorList>
    </citation>
    <scope>NUCLEOTIDE SEQUENCE</scope>
    <source>
        <strain evidence="2">P08H-3</strain>
    </source>
</reference>
<dbReference type="AlphaFoldDB" id="A0AAD9NBV0"/>
<evidence type="ECO:0000256" key="1">
    <source>
        <dbReference type="SAM" id="MobiDB-lite"/>
    </source>
</evidence>
<name>A0AAD9NBV0_9ANNE</name>
<gene>
    <name evidence="2" type="ORF">LSH36_62g07005</name>
</gene>
<dbReference type="Proteomes" id="UP001208570">
    <property type="component" value="Unassembled WGS sequence"/>
</dbReference>
<sequence>MGSSPSTSGDQNNNNTDDKKKQMQISHKGNGLYKPYSEFPDIHRMRQAQSEFGESTYSIPNDENGIPTPFPTLKPRHQIYEQYDFSNIDSHAEKAPQSLLRDVSRLVSYFCEEAKDDIEKIRAIFAWISSRDQSNTLPELKNGMPKADTPLAYLLDIMISAKTFQYNPLFALLC</sequence>
<comment type="caution">
    <text evidence="2">The sequence shown here is derived from an EMBL/GenBank/DDBJ whole genome shotgun (WGS) entry which is preliminary data.</text>
</comment>
<evidence type="ECO:0000313" key="2">
    <source>
        <dbReference type="EMBL" id="KAK2164557.1"/>
    </source>
</evidence>
<feature type="non-terminal residue" evidence="2">
    <location>
        <position position="174"/>
    </location>
</feature>
<dbReference type="PANTHER" id="PTHR47020">
    <property type="entry name" value="HILLARIN"/>
    <property type="match status" value="1"/>
</dbReference>
<keyword evidence="3" id="KW-1185">Reference proteome</keyword>
<dbReference type="InterPro" id="IPR053041">
    <property type="entry name" value="Transglut-like_Superfamily_Mod"/>
</dbReference>
<proteinExistence type="predicted"/>
<feature type="region of interest" description="Disordered" evidence="1">
    <location>
        <begin position="1"/>
        <end position="37"/>
    </location>
</feature>
<evidence type="ECO:0000313" key="3">
    <source>
        <dbReference type="Proteomes" id="UP001208570"/>
    </source>
</evidence>
<protein>
    <submittedName>
        <fullName evidence="2">Uncharacterized protein</fullName>
    </submittedName>
</protein>
<dbReference type="PANTHER" id="PTHR47020:SF1">
    <property type="entry name" value="HILLARIN"/>
    <property type="match status" value="1"/>
</dbReference>
<organism evidence="2 3">
    <name type="scientific">Paralvinella palmiformis</name>
    <dbReference type="NCBI Taxonomy" id="53620"/>
    <lineage>
        <taxon>Eukaryota</taxon>
        <taxon>Metazoa</taxon>
        <taxon>Spiralia</taxon>
        <taxon>Lophotrochozoa</taxon>
        <taxon>Annelida</taxon>
        <taxon>Polychaeta</taxon>
        <taxon>Sedentaria</taxon>
        <taxon>Canalipalpata</taxon>
        <taxon>Terebellida</taxon>
        <taxon>Terebelliformia</taxon>
        <taxon>Alvinellidae</taxon>
        <taxon>Paralvinella</taxon>
    </lineage>
</organism>